<dbReference type="GO" id="GO:0008610">
    <property type="term" value="P:lipid biosynthetic process"/>
    <property type="evidence" value="ECO:0007669"/>
    <property type="project" value="TreeGrafter"/>
</dbReference>
<feature type="domain" description="Phosphatidic acid phosphatase type 2/haloperoxidase" evidence="12">
    <location>
        <begin position="52"/>
        <end position="174"/>
    </location>
</feature>
<dbReference type="GO" id="GO:0005789">
    <property type="term" value="C:endoplasmic reticulum membrane"/>
    <property type="evidence" value="ECO:0007669"/>
    <property type="project" value="UniProtKB-SubCell"/>
</dbReference>
<keyword evidence="5 11" id="KW-0378">Hydrolase</keyword>
<dbReference type="PANTHER" id="PTHR11247">
    <property type="entry name" value="PALMITOYL-PROTEIN THIOESTERASE/DOLICHYLDIPHOSPHATASE 1"/>
    <property type="match status" value="1"/>
</dbReference>
<gene>
    <name evidence="13" type="ORF">EV356DRAFT_529312</name>
</gene>
<dbReference type="FunFam" id="1.20.144.10:FF:000003">
    <property type="entry name" value="Dolichyldiphosphatase 1"/>
    <property type="match status" value="1"/>
</dbReference>
<feature type="transmembrane region" description="Helical" evidence="11">
    <location>
        <begin position="131"/>
        <end position="151"/>
    </location>
</feature>
<evidence type="ECO:0000256" key="4">
    <source>
        <dbReference type="ARBA" id="ARBA00022692"/>
    </source>
</evidence>
<comment type="subcellular location">
    <subcellularLocation>
        <location evidence="1 11">Endoplasmic reticulum membrane</location>
        <topology evidence="1 11">Multi-pass membrane protein</topology>
    </subcellularLocation>
</comment>
<comment type="function">
    <text evidence="9 11">Required for efficient N-glycosylation. Necessary for maintaining optimal levels of dolichol-linked oligosaccharides. Hydrolyzes dolichyl pyrophosphate at a very high rate and dolichyl monophosphate at a much lower rate. Does not act on phosphatidate.</text>
</comment>
<evidence type="ECO:0000313" key="13">
    <source>
        <dbReference type="EMBL" id="KAF2238322.1"/>
    </source>
</evidence>
<dbReference type="Gene3D" id="1.20.144.10">
    <property type="entry name" value="Phosphatidic acid phosphatase type 2/haloperoxidase"/>
    <property type="match status" value="1"/>
</dbReference>
<comment type="similarity">
    <text evidence="3 11">Belongs to the dolichyldiphosphatase family.</text>
</comment>
<evidence type="ECO:0000256" key="9">
    <source>
        <dbReference type="ARBA" id="ARBA00024907"/>
    </source>
</evidence>
<keyword evidence="4 11" id="KW-0812">Transmembrane</keyword>
<keyword evidence="6 11" id="KW-0256">Endoplasmic reticulum</keyword>
<feature type="transmembrane region" description="Helical" evidence="11">
    <location>
        <begin position="157"/>
        <end position="176"/>
    </location>
</feature>
<evidence type="ECO:0000256" key="1">
    <source>
        <dbReference type="ARBA" id="ARBA00004477"/>
    </source>
</evidence>
<feature type="transmembrane region" description="Helical" evidence="11">
    <location>
        <begin position="22"/>
        <end position="45"/>
    </location>
</feature>
<comment type="pathway">
    <text evidence="2 11">Protein modification; protein glycosylation.</text>
</comment>
<organism evidence="13 14">
    <name type="scientific">Viridothelium virens</name>
    <name type="common">Speckled blister lichen</name>
    <name type="synonym">Trypethelium virens</name>
    <dbReference type="NCBI Taxonomy" id="1048519"/>
    <lineage>
        <taxon>Eukaryota</taxon>
        <taxon>Fungi</taxon>
        <taxon>Dikarya</taxon>
        <taxon>Ascomycota</taxon>
        <taxon>Pezizomycotina</taxon>
        <taxon>Dothideomycetes</taxon>
        <taxon>Dothideomycetes incertae sedis</taxon>
        <taxon>Trypetheliales</taxon>
        <taxon>Trypetheliaceae</taxon>
        <taxon>Viridothelium</taxon>
    </lineage>
</organism>
<evidence type="ECO:0000256" key="3">
    <source>
        <dbReference type="ARBA" id="ARBA00005518"/>
    </source>
</evidence>
<evidence type="ECO:0000256" key="6">
    <source>
        <dbReference type="ARBA" id="ARBA00022824"/>
    </source>
</evidence>
<evidence type="ECO:0000313" key="14">
    <source>
        <dbReference type="Proteomes" id="UP000800092"/>
    </source>
</evidence>
<keyword evidence="8 11" id="KW-0472">Membrane</keyword>
<proteinExistence type="inferred from homology"/>
<reference evidence="13" key="1">
    <citation type="journal article" date="2020" name="Stud. Mycol.">
        <title>101 Dothideomycetes genomes: a test case for predicting lifestyles and emergence of pathogens.</title>
        <authorList>
            <person name="Haridas S."/>
            <person name="Albert R."/>
            <person name="Binder M."/>
            <person name="Bloem J."/>
            <person name="Labutti K."/>
            <person name="Salamov A."/>
            <person name="Andreopoulos B."/>
            <person name="Baker S."/>
            <person name="Barry K."/>
            <person name="Bills G."/>
            <person name="Bluhm B."/>
            <person name="Cannon C."/>
            <person name="Castanera R."/>
            <person name="Culley D."/>
            <person name="Daum C."/>
            <person name="Ezra D."/>
            <person name="Gonzalez J."/>
            <person name="Henrissat B."/>
            <person name="Kuo A."/>
            <person name="Liang C."/>
            <person name="Lipzen A."/>
            <person name="Lutzoni F."/>
            <person name="Magnuson J."/>
            <person name="Mondo S."/>
            <person name="Nolan M."/>
            <person name="Ohm R."/>
            <person name="Pangilinan J."/>
            <person name="Park H.-J."/>
            <person name="Ramirez L."/>
            <person name="Alfaro M."/>
            <person name="Sun H."/>
            <person name="Tritt A."/>
            <person name="Yoshinaga Y."/>
            <person name="Zwiers L.-H."/>
            <person name="Turgeon B."/>
            <person name="Goodwin S."/>
            <person name="Spatafora J."/>
            <person name="Crous P."/>
            <person name="Grigoriev I."/>
        </authorList>
    </citation>
    <scope>NUCLEOTIDE SEQUENCE</scope>
    <source>
        <strain evidence="13">Tuck. ex Michener</strain>
    </source>
</reference>
<protein>
    <recommendedName>
        <fullName evidence="11">Dolichyldiphosphatase</fullName>
        <ecNumber evidence="11">3.6.1.43</ecNumber>
    </recommendedName>
</protein>
<dbReference type="SUPFAM" id="SSF48317">
    <property type="entry name" value="Acid phosphatase/Vanadium-dependent haloperoxidase"/>
    <property type="match status" value="1"/>
</dbReference>
<dbReference type="EMBL" id="ML991776">
    <property type="protein sequence ID" value="KAF2238322.1"/>
    <property type="molecule type" value="Genomic_DNA"/>
</dbReference>
<feature type="transmembrane region" description="Helical" evidence="11">
    <location>
        <begin position="52"/>
        <end position="73"/>
    </location>
</feature>
<evidence type="ECO:0000256" key="11">
    <source>
        <dbReference type="RuleBase" id="RU367078"/>
    </source>
</evidence>
<dbReference type="OrthoDB" id="302705at2759"/>
<dbReference type="SMART" id="SM00014">
    <property type="entry name" value="acidPPc"/>
    <property type="match status" value="1"/>
</dbReference>
<dbReference type="Pfam" id="PF01569">
    <property type="entry name" value="PAP2"/>
    <property type="match status" value="1"/>
</dbReference>
<dbReference type="AlphaFoldDB" id="A0A6A6HKA9"/>
<evidence type="ECO:0000259" key="12">
    <source>
        <dbReference type="SMART" id="SM00014"/>
    </source>
</evidence>
<evidence type="ECO:0000256" key="8">
    <source>
        <dbReference type="ARBA" id="ARBA00023136"/>
    </source>
</evidence>
<dbReference type="InterPro" id="IPR036938">
    <property type="entry name" value="PAP2/HPO_sf"/>
</dbReference>
<dbReference type="Proteomes" id="UP000800092">
    <property type="component" value="Unassembled WGS sequence"/>
</dbReference>
<keyword evidence="14" id="KW-1185">Reference proteome</keyword>
<dbReference type="EC" id="3.6.1.43" evidence="11"/>
<comment type="catalytic activity">
    <reaction evidence="10 11">
        <text>a di-trans,poly-cis-dolichyl diphosphate + H2O = a di-trans,poly-cis-dolichyl phosphate + phosphate + H(+)</text>
        <dbReference type="Rhea" id="RHEA:14385"/>
        <dbReference type="Rhea" id="RHEA-COMP:19498"/>
        <dbReference type="Rhea" id="RHEA-COMP:19506"/>
        <dbReference type="ChEBI" id="CHEBI:15377"/>
        <dbReference type="ChEBI" id="CHEBI:15378"/>
        <dbReference type="ChEBI" id="CHEBI:43474"/>
        <dbReference type="ChEBI" id="CHEBI:57497"/>
        <dbReference type="ChEBI" id="CHEBI:57683"/>
        <dbReference type="EC" id="3.6.1.43"/>
    </reaction>
</comment>
<accession>A0A6A6HKA9</accession>
<evidence type="ECO:0000256" key="10">
    <source>
        <dbReference type="ARBA" id="ARBA00047349"/>
    </source>
</evidence>
<feature type="transmembrane region" description="Helical" evidence="11">
    <location>
        <begin position="93"/>
        <end position="110"/>
    </location>
</feature>
<name>A0A6A6HKA9_VIRVR</name>
<evidence type="ECO:0000256" key="5">
    <source>
        <dbReference type="ARBA" id="ARBA00022801"/>
    </source>
</evidence>
<dbReference type="InterPro" id="IPR039667">
    <property type="entry name" value="Dolichyldiphosphatase_PAP2"/>
</dbReference>
<dbReference type="GO" id="GO:0047874">
    <property type="term" value="F:dolichyldiphosphatase activity"/>
    <property type="evidence" value="ECO:0007669"/>
    <property type="project" value="UniProtKB-UniRule"/>
</dbReference>
<dbReference type="PANTHER" id="PTHR11247:SF1">
    <property type="entry name" value="DOLICHYLDIPHOSPHATASE 1"/>
    <property type="match status" value="1"/>
</dbReference>
<dbReference type="GO" id="GO:0006487">
    <property type="term" value="P:protein N-linked glycosylation"/>
    <property type="evidence" value="ECO:0007669"/>
    <property type="project" value="UniProtKB-UniRule"/>
</dbReference>
<dbReference type="UniPathway" id="UPA00378"/>
<evidence type="ECO:0000256" key="7">
    <source>
        <dbReference type="ARBA" id="ARBA00022989"/>
    </source>
</evidence>
<evidence type="ECO:0000256" key="2">
    <source>
        <dbReference type="ARBA" id="ARBA00004922"/>
    </source>
</evidence>
<dbReference type="CDD" id="cd03382">
    <property type="entry name" value="PAP2_dolichyldiphosphatase"/>
    <property type="match status" value="1"/>
</dbReference>
<sequence length="240" mass="27115">MEQPPLASLSLTHVHYNPYDRVSYLCAWLALVPQALCITYATLIWSTREVEILLMFVGQMGCEAFNWLLKRYIKEERPRQMNGKGYGMPSSHAQFLAFFSVSLTLFLLFRHNPSSSPDHLHNHPIPFLHRVLLSLGAVGAAAAVAGSRIYLNYHTPRQVLVGCAAGAITAVAWFIVTEYLRRAGWVSWALDNEWARWARMRDLVVSEDLADAGWARWEGRRIKRSAAGSGEMANGNRKTR</sequence>
<keyword evidence="7 11" id="KW-1133">Transmembrane helix</keyword>
<dbReference type="InterPro" id="IPR000326">
    <property type="entry name" value="PAP2/HPO"/>
</dbReference>